<dbReference type="AlphaFoldDB" id="A0ABC8QV21"/>
<evidence type="ECO:0000313" key="6">
    <source>
        <dbReference type="EMBL" id="CAK9136330.1"/>
    </source>
</evidence>
<dbReference type="InterPro" id="IPR002048">
    <property type="entry name" value="EF_hand_dom"/>
</dbReference>
<keyword evidence="3" id="KW-0106">Calcium</keyword>
<dbReference type="InterPro" id="IPR018247">
    <property type="entry name" value="EF_Hand_1_Ca_BS"/>
</dbReference>
<organism evidence="6 7">
    <name type="scientific">Ilex paraguariensis</name>
    <name type="common">yerba mate</name>
    <dbReference type="NCBI Taxonomy" id="185542"/>
    <lineage>
        <taxon>Eukaryota</taxon>
        <taxon>Viridiplantae</taxon>
        <taxon>Streptophyta</taxon>
        <taxon>Embryophyta</taxon>
        <taxon>Tracheophyta</taxon>
        <taxon>Spermatophyta</taxon>
        <taxon>Magnoliopsida</taxon>
        <taxon>eudicotyledons</taxon>
        <taxon>Gunneridae</taxon>
        <taxon>Pentapetalae</taxon>
        <taxon>asterids</taxon>
        <taxon>campanulids</taxon>
        <taxon>Aquifoliales</taxon>
        <taxon>Aquifoliaceae</taxon>
        <taxon>Ilex</taxon>
    </lineage>
</organism>
<evidence type="ECO:0000256" key="2">
    <source>
        <dbReference type="ARBA" id="ARBA00022737"/>
    </source>
</evidence>
<evidence type="ECO:0000313" key="5">
    <source>
        <dbReference type="EMBL" id="CAK9136329.1"/>
    </source>
</evidence>
<evidence type="ECO:0000313" key="7">
    <source>
        <dbReference type="Proteomes" id="UP001642360"/>
    </source>
</evidence>
<dbReference type="GO" id="GO:0046872">
    <property type="term" value="F:metal ion binding"/>
    <property type="evidence" value="ECO:0007669"/>
    <property type="project" value="UniProtKB-KW"/>
</dbReference>
<dbReference type="Gene3D" id="1.10.238.10">
    <property type="entry name" value="EF-hand"/>
    <property type="match status" value="1"/>
</dbReference>
<evidence type="ECO:0000256" key="1">
    <source>
        <dbReference type="ARBA" id="ARBA00022723"/>
    </source>
</evidence>
<keyword evidence="7" id="KW-1185">Reference proteome</keyword>
<dbReference type="PROSITE" id="PS50222">
    <property type="entry name" value="EF_HAND_2"/>
    <property type="match status" value="2"/>
</dbReference>
<accession>A0ABC8QV21</accession>
<comment type="caution">
    <text evidence="6">The sequence shown here is derived from an EMBL/GenBank/DDBJ whole genome shotgun (WGS) entry which is preliminary data.</text>
</comment>
<dbReference type="InterPro" id="IPR011992">
    <property type="entry name" value="EF-hand-dom_pair"/>
</dbReference>
<gene>
    <name evidence="5" type="ORF">ILEXP_LOCUS3305</name>
    <name evidence="6" type="ORF">ILEXP_LOCUS3306</name>
</gene>
<evidence type="ECO:0000256" key="3">
    <source>
        <dbReference type="ARBA" id="ARBA00022837"/>
    </source>
</evidence>
<dbReference type="EMBL" id="CAUOFW020000748">
    <property type="protein sequence ID" value="CAK9136330.1"/>
    <property type="molecule type" value="Genomic_DNA"/>
</dbReference>
<reference evidence="6 7" key="1">
    <citation type="submission" date="2024-02" db="EMBL/GenBank/DDBJ databases">
        <authorList>
            <person name="Vignale AGUSTIN F."/>
            <person name="Sosa J E."/>
            <person name="Modenutti C."/>
        </authorList>
    </citation>
    <scope>NUCLEOTIDE SEQUENCE [LARGE SCALE GENOMIC DNA]</scope>
</reference>
<proteinExistence type="predicted"/>
<feature type="domain" description="EF-hand" evidence="4">
    <location>
        <begin position="116"/>
        <end position="151"/>
    </location>
</feature>
<evidence type="ECO:0000259" key="4">
    <source>
        <dbReference type="PROSITE" id="PS50222"/>
    </source>
</evidence>
<protein>
    <recommendedName>
        <fullName evidence="4">EF-hand domain-containing protein</fullName>
    </recommendedName>
</protein>
<keyword evidence="1" id="KW-0479">Metal-binding</keyword>
<dbReference type="PANTHER" id="PTHR10891">
    <property type="entry name" value="EF-HAND CALCIUM-BINDING DOMAIN CONTAINING PROTEIN"/>
    <property type="match status" value="1"/>
</dbReference>
<dbReference type="PROSITE" id="PS00018">
    <property type="entry name" value="EF_HAND_1"/>
    <property type="match status" value="2"/>
</dbReference>
<sequence length="188" mass="21659">MKTPTKNTTFLLSSLFKILHWDMISIHNFLSSVHFFLQNLLKIVLTKCNLWNSMKAPNHEPLSKQSLSDDEEFSEEKLCREEVNMVMDRLGITCDFDGESFGVNELSWLFDHDEELGLEELKEAFDVFDENKDGFIEATELQRVLCNLGFKEGSELEECTRMIKAFDGSGDGLIDVSEFVKFMEKGFC</sequence>
<dbReference type="EMBL" id="CAUOFW020000748">
    <property type="protein sequence ID" value="CAK9136329.1"/>
    <property type="molecule type" value="Genomic_DNA"/>
</dbReference>
<dbReference type="CDD" id="cd00051">
    <property type="entry name" value="EFh"/>
    <property type="match status" value="1"/>
</dbReference>
<name>A0ABC8QV21_9AQUA</name>
<dbReference type="SMART" id="SM00054">
    <property type="entry name" value="EFh"/>
    <property type="match status" value="2"/>
</dbReference>
<dbReference type="Pfam" id="PF13499">
    <property type="entry name" value="EF-hand_7"/>
    <property type="match status" value="1"/>
</dbReference>
<dbReference type="Proteomes" id="UP001642360">
    <property type="component" value="Unassembled WGS sequence"/>
</dbReference>
<feature type="domain" description="EF-hand" evidence="4">
    <location>
        <begin position="154"/>
        <end position="188"/>
    </location>
</feature>
<dbReference type="FunFam" id="1.10.238.10:FF:000003">
    <property type="entry name" value="Calmodulin A"/>
    <property type="match status" value="1"/>
</dbReference>
<dbReference type="SUPFAM" id="SSF47473">
    <property type="entry name" value="EF-hand"/>
    <property type="match status" value="1"/>
</dbReference>
<dbReference type="InterPro" id="IPR039647">
    <property type="entry name" value="EF_hand_pair_protein_CML-like"/>
</dbReference>
<keyword evidence="2" id="KW-0677">Repeat</keyword>